<proteinExistence type="predicted"/>
<sequence>MAAVTTANACVLLVANYIEANFFVINGHVPCIQTELSPSKKERHRALAVRWRALLRPLPPEPQNQVVCDWFPAPCTVVLEQCIGKRLPRGQWNWLPAFSILCPGLDPAEIEAQCSGQ</sequence>
<accession>A0A7S0A798</accession>
<gene>
    <name evidence="1" type="ORF">PBAH0796_LOCUS9897</name>
</gene>
<protein>
    <submittedName>
        <fullName evidence="1">Uncharacterized protein</fullName>
    </submittedName>
</protein>
<reference evidence="1" key="1">
    <citation type="submission" date="2021-01" db="EMBL/GenBank/DDBJ databases">
        <authorList>
            <person name="Corre E."/>
            <person name="Pelletier E."/>
            <person name="Niang G."/>
            <person name="Scheremetjew M."/>
            <person name="Finn R."/>
            <person name="Kale V."/>
            <person name="Holt S."/>
            <person name="Cochrane G."/>
            <person name="Meng A."/>
            <person name="Brown T."/>
            <person name="Cohen L."/>
        </authorList>
    </citation>
    <scope>NUCLEOTIDE SEQUENCE</scope>
    <source>
        <strain evidence="1">Pbaha01</strain>
    </source>
</reference>
<name>A0A7S0A798_9DINO</name>
<evidence type="ECO:0000313" key="1">
    <source>
        <dbReference type="EMBL" id="CAD8354530.1"/>
    </source>
</evidence>
<dbReference type="EMBL" id="HBEG01016477">
    <property type="protein sequence ID" value="CAD8354530.1"/>
    <property type="molecule type" value="Transcribed_RNA"/>
</dbReference>
<dbReference type="AlphaFoldDB" id="A0A7S0A798"/>
<organism evidence="1">
    <name type="scientific">Pyrodinium bahamense</name>
    <dbReference type="NCBI Taxonomy" id="73915"/>
    <lineage>
        <taxon>Eukaryota</taxon>
        <taxon>Sar</taxon>
        <taxon>Alveolata</taxon>
        <taxon>Dinophyceae</taxon>
        <taxon>Gonyaulacales</taxon>
        <taxon>Pyrocystaceae</taxon>
        <taxon>Pyrodinium</taxon>
    </lineage>
</organism>